<accession>A0ACB8UN20</accession>
<proteinExistence type="predicted"/>
<reference evidence="1" key="1">
    <citation type="journal article" date="2022" name="bioRxiv">
        <title>Population genetic analysis of Ophidiomyces ophidiicola, the causative agent of snake fungal disease, indicates recent introductions to the USA.</title>
        <authorList>
            <person name="Ladner J.T."/>
            <person name="Palmer J.M."/>
            <person name="Ettinger C.L."/>
            <person name="Stajich J.E."/>
            <person name="Farrell T.M."/>
            <person name="Glorioso B.M."/>
            <person name="Lawson B."/>
            <person name="Price S.J."/>
            <person name="Stengle A.G."/>
            <person name="Grear D.A."/>
            <person name="Lorch J.M."/>
        </authorList>
    </citation>
    <scope>NUCLEOTIDE SEQUENCE</scope>
    <source>
        <strain evidence="1">NWHC 24266-5</strain>
    </source>
</reference>
<evidence type="ECO:0000313" key="1">
    <source>
        <dbReference type="EMBL" id="KAI2382039.1"/>
    </source>
</evidence>
<name>A0ACB8UN20_9EURO</name>
<protein>
    <submittedName>
        <fullName evidence="1">Uncharacterized protein</fullName>
    </submittedName>
</protein>
<sequence length="657" mass="71724">MLGHLIIQDSDESDDGLTDPRIRITQISQLENAGTSLGPEQYLNPYVPGQGHLSGDVVATDGQDPCLTVNFDDYLVSTGQTAADGIQHSLVGNNPFEGKCIDVHTEAEPRTVLENELAEPFCSPLEGGLKRSRTTMNEEIIHNTGQEYQMSKRSKTMVHGENQHSFEPSCSMDILIKTTAEAGPFVLGQTPANLINEPLQKYDLLEQNKAQFSRQNAPETTTSSPSSSLNGCQTTQNKSPLRRSKSVTVPTNSPHDTEPLSSTRYARARRTLTHPADQPLPVSSSSSVDELSLPISVKVVVTKVDTQDDTADSQTSDTINLASDDFGGMPKEMYRPRPSRSRAKGSGPKIVPRSSAEPYPNNGREVDSNSLDILVDNPGYSGNNERMPVNITEEPPEADKPTNVSTNIDMPVVAPAIPTSKVLRKENKSQKKRKLKRGKTMSIILKKSSESDIEDDVIWVENAPVPIAIGNSAFNLESGTNVLRTNEITAAQQTVSENDPDEIPAPVPPRKKRSRKPKNADVNVQPSLNEPNKKFNGPNESKDTAEPSTLEYHPNLPENTTPQPHDPASPAAPSLDTSDIKIQDTHPQQQKDSIEDQDHQEPIPSGKQEILLASTPQKAGAKGPDKHSPIAINNRVTYRVGLSRKARIAPLLKIIRK</sequence>
<organism evidence="1">
    <name type="scientific">Ophidiomyces ophidiicola</name>
    <dbReference type="NCBI Taxonomy" id="1387563"/>
    <lineage>
        <taxon>Eukaryota</taxon>
        <taxon>Fungi</taxon>
        <taxon>Dikarya</taxon>
        <taxon>Ascomycota</taxon>
        <taxon>Pezizomycotina</taxon>
        <taxon>Eurotiomycetes</taxon>
        <taxon>Eurotiomycetidae</taxon>
        <taxon>Onygenales</taxon>
        <taxon>Onygenaceae</taxon>
        <taxon>Ophidiomyces</taxon>
    </lineage>
</organism>
<dbReference type="EMBL" id="JALBCA010000149">
    <property type="protein sequence ID" value="KAI2382039.1"/>
    <property type="molecule type" value="Genomic_DNA"/>
</dbReference>
<comment type="caution">
    <text evidence="1">The sequence shown here is derived from an EMBL/GenBank/DDBJ whole genome shotgun (WGS) entry which is preliminary data.</text>
</comment>
<gene>
    <name evidence="1" type="ORF">LOY88_006380</name>
</gene>